<name>A0ABW5DUT4_9PROT</name>
<dbReference type="CDD" id="cd18093">
    <property type="entry name" value="SpoU-like_TrmJ"/>
    <property type="match status" value="1"/>
</dbReference>
<dbReference type="Gene3D" id="3.40.1280.10">
    <property type="match status" value="1"/>
</dbReference>
<dbReference type="PIRSF" id="PIRSF004808">
    <property type="entry name" value="LasT"/>
    <property type="match status" value="1"/>
</dbReference>
<gene>
    <name evidence="6" type="ORF">ACFSM5_18470</name>
</gene>
<dbReference type="EMBL" id="JBHUIP010000014">
    <property type="protein sequence ID" value="MFD2264897.1"/>
    <property type="molecule type" value="Genomic_DNA"/>
</dbReference>
<comment type="caution">
    <text evidence="6">The sequence shown here is derived from an EMBL/GenBank/DDBJ whole genome shotgun (WGS) entry which is preliminary data.</text>
</comment>
<organism evidence="6 7">
    <name type="scientific">Lacibacterium aquatile</name>
    <dbReference type="NCBI Taxonomy" id="1168082"/>
    <lineage>
        <taxon>Bacteria</taxon>
        <taxon>Pseudomonadati</taxon>
        <taxon>Pseudomonadota</taxon>
        <taxon>Alphaproteobacteria</taxon>
        <taxon>Rhodospirillales</taxon>
        <taxon>Rhodospirillaceae</taxon>
    </lineage>
</organism>
<protein>
    <submittedName>
        <fullName evidence="6">RNA methyltransferase</fullName>
    </submittedName>
</protein>
<evidence type="ECO:0000256" key="2">
    <source>
        <dbReference type="ARBA" id="ARBA00022603"/>
    </source>
</evidence>
<evidence type="ECO:0000256" key="4">
    <source>
        <dbReference type="ARBA" id="ARBA00022691"/>
    </source>
</evidence>
<dbReference type="Proteomes" id="UP001597295">
    <property type="component" value="Unassembled WGS sequence"/>
</dbReference>
<dbReference type="GO" id="GO:0032259">
    <property type="term" value="P:methylation"/>
    <property type="evidence" value="ECO:0007669"/>
    <property type="project" value="UniProtKB-KW"/>
</dbReference>
<keyword evidence="4" id="KW-0949">S-adenosyl-L-methionine</keyword>
<dbReference type="PANTHER" id="PTHR42786:SF7">
    <property type="entry name" value="TRNA_RRNA METHYLTRANSFERASE SPOU TYPE DOMAIN-CONTAINING PROTEIN"/>
    <property type="match status" value="1"/>
</dbReference>
<proteinExistence type="inferred from homology"/>
<comment type="similarity">
    <text evidence="1">Belongs to the class IV-like SAM-binding methyltransferase superfamily. RNA methyltransferase TrmH family.</text>
</comment>
<evidence type="ECO:0000256" key="1">
    <source>
        <dbReference type="ARBA" id="ARBA00007228"/>
    </source>
</evidence>
<reference evidence="7" key="1">
    <citation type="journal article" date="2019" name="Int. J. Syst. Evol. Microbiol.">
        <title>The Global Catalogue of Microorganisms (GCM) 10K type strain sequencing project: providing services to taxonomists for standard genome sequencing and annotation.</title>
        <authorList>
            <consortium name="The Broad Institute Genomics Platform"/>
            <consortium name="The Broad Institute Genome Sequencing Center for Infectious Disease"/>
            <person name="Wu L."/>
            <person name="Ma J."/>
        </authorList>
    </citation>
    <scope>NUCLEOTIDE SEQUENCE [LARGE SCALE GENOMIC DNA]</scope>
    <source>
        <strain evidence="7">CGMCC 1.19062</strain>
    </source>
</reference>
<dbReference type="InterPro" id="IPR029028">
    <property type="entry name" value="Alpha/beta_knot_MTases"/>
</dbReference>
<accession>A0ABW5DUT4</accession>
<evidence type="ECO:0000259" key="5">
    <source>
        <dbReference type="Pfam" id="PF00588"/>
    </source>
</evidence>
<sequence>MTTEENFPAASPAFILVETQLADNIGSAARAMLNFGLDRMRLVNPKPEWPSDRASALASGADKVLKAAKVCRSLTEATADLQVVYATSARPRDLVRRIITPEQAGIEMRAHVAAGRQVGVLFGPERMGLVNDDLAVVDAVITVPVNPEFASLNLAQAVLLIGYEWMRHGVEVPATELRSNESDIANRQHLMSFVDRLVAELDEAGFLRVAQMRPAMIRNIHALLYRTQATDQEVRTMHGMLTELVTKRLAKRKPR</sequence>
<keyword evidence="2 6" id="KW-0489">Methyltransferase</keyword>
<dbReference type="SUPFAM" id="SSF75217">
    <property type="entry name" value="alpha/beta knot"/>
    <property type="match status" value="1"/>
</dbReference>
<dbReference type="InterPro" id="IPR001537">
    <property type="entry name" value="SpoU_MeTrfase"/>
</dbReference>
<evidence type="ECO:0000313" key="6">
    <source>
        <dbReference type="EMBL" id="MFD2264897.1"/>
    </source>
</evidence>
<feature type="domain" description="tRNA/rRNA methyltransferase SpoU type" evidence="5">
    <location>
        <begin position="14"/>
        <end position="163"/>
    </location>
</feature>
<evidence type="ECO:0000313" key="7">
    <source>
        <dbReference type="Proteomes" id="UP001597295"/>
    </source>
</evidence>
<dbReference type="RefSeq" id="WP_379878033.1">
    <property type="nucleotide sequence ID" value="NZ_JBHUIP010000014.1"/>
</dbReference>
<dbReference type="InterPro" id="IPR004384">
    <property type="entry name" value="RNA_MeTrfase_TrmJ/LasT"/>
</dbReference>
<keyword evidence="3" id="KW-0808">Transferase</keyword>
<keyword evidence="7" id="KW-1185">Reference proteome</keyword>
<dbReference type="InterPro" id="IPR029026">
    <property type="entry name" value="tRNA_m1G_MTases_N"/>
</dbReference>
<dbReference type="Pfam" id="PF00588">
    <property type="entry name" value="SpoU_methylase"/>
    <property type="match status" value="1"/>
</dbReference>
<dbReference type="Gene3D" id="1.10.8.590">
    <property type="match status" value="1"/>
</dbReference>
<dbReference type="PANTHER" id="PTHR42786">
    <property type="entry name" value="TRNA/RRNA METHYLTRANSFERASE"/>
    <property type="match status" value="1"/>
</dbReference>
<evidence type="ECO:0000256" key="3">
    <source>
        <dbReference type="ARBA" id="ARBA00022679"/>
    </source>
</evidence>
<dbReference type="GO" id="GO:0008168">
    <property type="term" value="F:methyltransferase activity"/>
    <property type="evidence" value="ECO:0007669"/>
    <property type="project" value="UniProtKB-KW"/>
</dbReference>